<accession>A0A2T5I3E5</accession>
<name>A0A2T5I3E5_9PROT</name>
<evidence type="ECO:0000313" key="1">
    <source>
        <dbReference type="EMBL" id="PTQ78288.1"/>
    </source>
</evidence>
<comment type="caution">
    <text evidence="1">The sequence shown here is derived from an EMBL/GenBank/DDBJ whole genome shotgun (WGS) entry which is preliminary data.</text>
</comment>
<sequence>MGLWIESKSKKNKKGVNTNDGLLALTPCKDNKGLSCNFY</sequence>
<proteinExistence type="predicted"/>
<organism evidence="1 2">
    <name type="scientific">Nitrosomonas oligotropha</name>
    <dbReference type="NCBI Taxonomy" id="42354"/>
    <lineage>
        <taxon>Bacteria</taxon>
        <taxon>Pseudomonadati</taxon>
        <taxon>Pseudomonadota</taxon>
        <taxon>Betaproteobacteria</taxon>
        <taxon>Nitrosomonadales</taxon>
        <taxon>Nitrosomonadaceae</taxon>
        <taxon>Nitrosomonas</taxon>
    </lineage>
</organism>
<evidence type="ECO:0000313" key="2">
    <source>
        <dbReference type="Proteomes" id="UP000244128"/>
    </source>
</evidence>
<gene>
    <name evidence="1" type="ORF">C8R26_10350</name>
</gene>
<dbReference type="Proteomes" id="UP000244128">
    <property type="component" value="Unassembled WGS sequence"/>
</dbReference>
<dbReference type="EMBL" id="QAOI01000003">
    <property type="protein sequence ID" value="PTQ78288.1"/>
    <property type="molecule type" value="Genomic_DNA"/>
</dbReference>
<reference evidence="1 2" key="1">
    <citation type="submission" date="2018-04" db="EMBL/GenBank/DDBJ databases">
        <title>Active sludge and wastewater microbial communities from Klosterneuburg, Austria.</title>
        <authorList>
            <person name="Wagner M."/>
        </authorList>
    </citation>
    <scope>NUCLEOTIDE SEQUENCE [LARGE SCALE GENOMIC DNA]</scope>
    <source>
        <strain evidence="1 2">Nm49</strain>
    </source>
</reference>
<dbReference type="AlphaFoldDB" id="A0A2T5I3E5"/>
<protein>
    <submittedName>
        <fullName evidence="1">Uncharacterized protein</fullName>
    </submittedName>
</protein>